<evidence type="ECO:0000256" key="7">
    <source>
        <dbReference type="ARBA" id="ARBA00022801"/>
    </source>
</evidence>
<dbReference type="InterPro" id="IPR043580">
    <property type="entry name" value="CUTINASE_1"/>
</dbReference>
<keyword evidence="7 10" id="KW-0378">Hydrolase</keyword>
<dbReference type="EMBL" id="JAQQWI010000007">
    <property type="protein sequence ID" value="KAK8028407.1"/>
    <property type="molecule type" value="Genomic_DNA"/>
</dbReference>
<comment type="catalytic activity">
    <reaction evidence="9 10">
        <text>cutin + H2O = cutin monomers.</text>
        <dbReference type="EC" id="3.1.1.74"/>
    </reaction>
</comment>
<dbReference type="Pfam" id="PF01083">
    <property type="entry name" value="Cutinase"/>
    <property type="match status" value="1"/>
</dbReference>
<dbReference type="Proteomes" id="UP001396898">
    <property type="component" value="Unassembled WGS sequence"/>
</dbReference>
<dbReference type="Gene3D" id="3.40.50.1820">
    <property type="entry name" value="alpha/beta hydrolase"/>
    <property type="match status" value="1"/>
</dbReference>
<comment type="subcellular location">
    <subcellularLocation>
        <location evidence="1 10">Secreted</location>
    </subcellularLocation>
</comment>
<name>A0ABR1SBG4_9PEZI</name>
<evidence type="ECO:0000256" key="4">
    <source>
        <dbReference type="ARBA" id="ARBA00022487"/>
    </source>
</evidence>
<accession>A0ABR1SBG4</accession>
<comment type="caution">
    <text evidence="11">The sequence shown here is derived from an EMBL/GenBank/DDBJ whole genome shotgun (WGS) entry which is preliminary data.</text>
</comment>
<dbReference type="EC" id="3.1.1.74" evidence="3 10"/>
<sequence length="264" mass="27605">MKFLSLVALSLSLLSVATGAPVADGAVAEGAVRLAKRQNSSYNDLMSYISQLFTVDILMKDSALMIGLGEKAFAILAGFSTTENDLEEGRCGDVVVIFARGTTEPGNVGALAGPPLFEALRQSLGIVGRTVAVQGVEYPASFTGYLQGGDKAGSRQMANLVTQAFKQCPKSKIVMSGYSQGGQVVHNAAKLLPAETMGNVSSVVIFGDPFSKYPVQGAAPNKVLVTCHLGDNICVNGDLILLPHLTYLQDAMTAAAFIVARAET</sequence>
<evidence type="ECO:0000256" key="8">
    <source>
        <dbReference type="ARBA" id="ARBA00023157"/>
    </source>
</evidence>
<dbReference type="InterPro" id="IPR000675">
    <property type="entry name" value="Cutinase/axe"/>
</dbReference>
<reference evidence="11 12" key="1">
    <citation type="submission" date="2023-01" db="EMBL/GenBank/DDBJ databases">
        <title>Analysis of 21 Apiospora genomes using comparative genomics revels a genus with tremendous synthesis potential of carbohydrate active enzymes and secondary metabolites.</title>
        <authorList>
            <person name="Sorensen T."/>
        </authorList>
    </citation>
    <scope>NUCLEOTIDE SEQUENCE [LARGE SCALE GENOMIC DNA]</scope>
    <source>
        <strain evidence="11 12">CBS 20057</strain>
    </source>
</reference>
<dbReference type="PRINTS" id="PR00129">
    <property type="entry name" value="CUTINASE"/>
</dbReference>
<gene>
    <name evidence="11" type="ORF">PG991_005463</name>
</gene>
<proteinExistence type="inferred from homology"/>
<organism evidence="11 12">
    <name type="scientific">Apiospora marii</name>
    <dbReference type="NCBI Taxonomy" id="335849"/>
    <lineage>
        <taxon>Eukaryota</taxon>
        <taxon>Fungi</taxon>
        <taxon>Dikarya</taxon>
        <taxon>Ascomycota</taxon>
        <taxon>Pezizomycotina</taxon>
        <taxon>Sordariomycetes</taxon>
        <taxon>Xylariomycetidae</taxon>
        <taxon>Amphisphaeriales</taxon>
        <taxon>Apiosporaceae</taxon>
        <taxon>Apiospora</taxon>
    </lineage>
</organism>
<dbReference type="InterPro" id="IPR029058">
    <property type="entry name" value="AB_hydrolase_fold"/>
</dbReference>
<evidence type="ECO:0000313" key="11">
    <source>
        <dbReference type="EMBL" id="KAK8028407.1"/>
    </source>
</evidence>
<dbReference type="PANTHER" id="PTHR48250">
    <property type="entry name" value="CUTINASE 2-RELATED"/>
    <property type="match status" value="1"/>
</dbReference>
<comment type="similarity">
    <text evidence="2 10">Belongs to the cutinase family.</text>
</comment>
<evidence type="ECO:0000256" key="2">
    <source>
        <dbReference type="ARBA" id="ARBA00007534"/>
    </source>
</evidence>
<dbReference type="PANTHER" id="PTHR48250:SF1">
    <property type="entry name" value="CUTINASE"/>
    <property type="match status" value="1"/>
</dbReference>
<evidence type="ECO:0000256" key="3">
    <source>
        <dbReference type="ARBA" id="ARBA00013095"/>
    </source>
</evidence>
<evidence type="ECO:0000256" key="5">
    <source>
        <dbReference type="ARBA" id="ARBA00022525"/>
    </source>
</evidence>
<keyword evidence="5 10" id="KW-0964">Secreted</keyword>
<protein>
    <recommendedName>
        <fullName evidence="3 10">Cutinase</fullName>
        <ecNumber evidence="3 10">3.1.1.74</ecNumber>
    </recommendedName>
</protein>
<evidence type="ECO:0000256" key="10">
    <source>
        <dbReference type="RuleBase" id="RU361263"/>
    </source>
</evidence>
<evidence type="ECO:0000256" key="1">
    <source>
        <dbReference type="ARBA" id="ARBA00004613"/>
    </source>
</evidence>
<feature type="signal peptide" evidence="10">
    <location>
        <begin position="1"/>
        <end position="19"/>
    </location>
</feature>
<comment type="function">
    <text evidence="10">Catalyzes the hydrolysis of complex carboxylic polyesters found in the cell wall of plants. Degrades cutin, a macromolecule that forms the structure of the plant cuticle.</text>
</comment>
<keyword evidence="8" id="KW-1015">Disulfide bond</keyword>
<evidence type="ECO:0000256" key="9">
    <source>
        <dbReference type="ARBA" id="ARBA00034045"/>
    </source>
</evidence>
<dbReference type="PROSITE" id="PS00155">
    <property type="entry name" value="CUTINASE_1"/>
    <property type="match status" value="1"/>
</dbReference>
<keyword evidence="4 10" id="KW-0719">Serine esterase</keyword>
<dbReference type="InterPro" id="IPR011150">
    <property type="entry name" value="Cutinase_monf"/>
</dbReference>
<evidence type="ECO:0000313" key="12">
    <source>
        <dbReference type="Proteomes" id="UP001396898"/>
    </source>
</evidence>
<keyword evidence="12" id="KW-1185">Reference proteome</keyword>
<feature type="chain" id="PRO_5044976541" description="Cutinase" evidence="10">
    <location>
        <begin position="20"/>
        <end position="264"/>
    </location>
</feature>
<evidence type="ECO:0000256" key="6">
    <source>
        <dbReference type="ARBA" id="ARBA00022729"/>
    </source>
</evidence>
<dbReference type="SMART" id="SM01110">
    <property type="entry name" value="Cutinase"/>
    <property type="match status" value="1"/>
</dbReference>
<dbReference type="SUPFAM" id="SSF53474">
    <property type="entry name" value="alpha/beta-Hydrolases"/>
    <property type="match status" value="1"/>
</dbReference>
<keyword evidence="6 10" id="KW-0732">Signal</keyword>